<keyword evidence="2" id="KW-1185">Reference proteome</keyword>
<protein>
    <submittedName>
        <fullName evidence="1">Uncharacterized protein</fullName>
    </submittedName>
</protein>
<gene>
    <name evidence="1" type="ORF">CU098_006725</name>
</gene>
<dbReference type="EMBL" id="PJQM01005487">
    <property type="protein sequence ID" value="RCH81508.1"/>
    <property type="molecule type" value="Genomic_DNA"/>
</dbReference>
<reference evidence="1 2" key="1">
    <citation type="journal article" date="2018" name="G3 (Bethesda)">
        <title>Phylogenetic and Phylogenomic Definition of Rhizopus Species.</title>
        <authorList>
            <person name="Gryganskyi A.P."/>
            <person name="Golan J."/>
            <person name="Dolatabadi S."/>
            <person name="Mondo S."/>
            <person name="Robb S."/>
            <person name="Idnurm A."/>
            <person name="Muszewska A."/>
            <person name="Steczkiewicz K."/>
            <person name="Masonjones S."/>
            <person name="Liao H.L."/>
            <person name="Gajdeczka M.T."/>
            <person name="Anike F."/>
            <person name="Vuek A."/>
            <person name="Anishchenko I.M."/>
            <person name="Voigt K."/>
            <person name="de Hoog G.S."/>
            <person name="Smith M.E."/>
            <person name="Heitman J."/>
            <person name="Vilgalys R."/>
            <person name="Stajich J.E."/>
        </authorList>
    </citation>
    <scope>NUCLEOTIDE SEQUENCE [LARGE SCALE GENOMIC DNA]</scope>
    <source>
        <strain evidence="1 2">LSU 92-RS-03</strain>
    </source>
</reference>
<evidence type="ECO:0000313" key="1">
    <source>
        <dbReference type="EMBL" id="RCH81508.1"/>
    </source>
</evidence>
<name>A0A367IV00_RHIST</name>
<evidence type="ECO:0000313" key="2">
    <source>
        <dbReference type="Proteomes" id="UP000253551"/>
    </source>
</evidence>
<accession>A0A367IV00</accession>
<sequence length="184" mass="20464">MKCFYEELVVKEETPAISKKVKETTILLPTVSRSTKKKSSPGVSVPNSEIKKIEHYQLNDLNDDVEIAGVDVKHPLVEYRRKSLECVKNHSFTDQQLLSLSNIVLLSQSSPLEFLDKQTSASVYASLTAPLFSSLPSLSVDVLNQTKPAFTAYAANNDTLPFSRTFLSLPEISSIHCFVMYACC</sequence>
<comment type="caution">
    <text evidence="1">The sequence shown here is derived from an EMBL/GenBank/DDBJ whole genome shotgun (WGS) entry which is preliminary data.</text>
</comment>
<dbReference type="Proteomes" id="UP000253551">
    <property type="component" value="Unassembled WGS sequence"/>
</dbReference>
<proteinExistence type="predicted"/>
<dbReference type="OrthoDB" id="10275257at2759"/>
<organism evidence="1 2">
    <name type="scientific">Rhizopus stolonifer</name>
    <name type="common">Rhizopus nigricans</name>
    <dbReference type="NCBI Taxonomy" id="4846"/>
    <lineage>
        <taxon>Eukaryota</taxon>
        <taxon>Fungi</taxon>
        <taxon>Fungi incertae sedis</taxon>
        <taxon>Mucoromycota</taxon>
        <taxon>Mucoromycotina</taxon>
        <taxon>Mucoromycetes</taxon>
        <taxon>Mucorales</taxon>
        <taxon>Mucorineae</taxon>
        <taxon>Rhizopodaceae</taxon>
        <taxon>Rhizopus</taxon>
    </lineage>
</organism>
<dbReference type="AlphaFoldDB" id="A0A367IV00"/>